<evidence type="ECO:0000313" key="2">
    <source>
        <dbReference type="Proteomes" id="UP001165960"/>
    </source>
</evidence>
<organism evidence="1 2">
    <name type="scientific">Entomophthora muscae</name>
    <dbReference type="NCBI Taxonomy" id="34485"/>
    <lineage>
        <taxon>Eukaryota</taxon>
        <taxon>Fungi</taxon>
        <taxon>Fungi incertae sedis</taxon>
        <taxon>Zoopagomycota</taxon>
        <taxon>Entomophthoromycotina</taxon>
        <taxon>Entomophthoromycetes</taxon>
        <taxon>Entomophthorales</taxon>
        <taxon>Entomophthoraceae</taxon>
        <taxon>Entomophthora</taxon>
    </lineage>
</organism>
<evidence type="ECO:0000313" key="1">
    <source>
        <dbReference type="EMBL" id="KAJ9074208.1"/>
    </source>
</evidence>
<keyword evidence="2" id="KW-1185">Reference proteome</keyword>
<dbReference type="Proteomes" id="UP001165960">
    <property type="component" value="Unassembled WGS sequence"/>
</dbReference>
<gene>
    <name evidence="1" type="ORF">DSO57_1008735</name>
</gene>
<name>A0ACC2TI38_9FUNG</name>
<reference evidence="1" key="1">
    <citation type="submission" date="2022-04" db="EMBL/GenBank/DDBJ databases">
        <title>Genome of the entomopathogenic fungus Entomophthora muscae.</title>
        <authorList>
            <person name="Elya C."/>
            <person name="Lovett B.R."/>
            <person name="Lee E."/>
            <person name="Macias A.M."/>
            <person name="Hajek A.E."/>
            <person name="De Bivort B.L."/>
            <person name="Kasson M.T."/>
            <person name="De Fine Licht H.H."/>
            <person name="Stajich J.E."/>
        </authorList>
    </citation>
    <scope>NUCLEOTIDE SEQUENCE</scope>
    <source>
        <strain evidence="1">Berkeley</strain>
    </source>
</reference>
<dbReference type="EMBL" id="QTSX02002867">
    <property type="protein sequence ID" value="KAJ9074208.1"/>
    <property type="molecule type" value="Genomic_DNA"/>
</dbReference>
<comment type="caution">
    <text evidence="1">The sequence shown here is derived from an EMBL/GenBank/DDBJ whole genome shotgun (WGS) entry which is preliminary data.</text>
</comment>
<accession>A0ACC2TI38</accession>
<protein>
    <submittedName>
        <fullName evidence="1">Uncharacterized protein</fullName>
    </submittedName>
</protein>
<sequence>MVFASVSIGSCADSGAMANSQLLDSSWRRMIPGAWYTASPISNNPPVHEETKVYGSSPPTKKPQVFCPLASAFVLSYLGTYFFLGRFNPLLGRYQLLGELFHLGMVSLPVGSLATGLNPYAIIHHLGGLLPSGWVPDSQAQCAACGRPGLPNQGELLQFFIWLFEPDCAQKFILTQGVVRNIPDTYYPVISVTAKPLNSLENLAHTINERFFLAYPSQVVNNGALDSVPTWEESLINLDYLLAWAQPHLKLIKSKQPGCATAKPSNFTPTGLNADLNHSSNASQSELKPEIIANPSNLMDKPLQNFSSAQSDPFPGSGDLSNLKPVP</sequence>
<proteinExistence type="predicted"/>